<dbReference type="NCBIfam" id="NF008805">
    <property type="entry name" value="PRK11824.1"/>
    <property type="match status" value="1"/>
</dbReference>
<dbReference type="Gene3D" id="3.30.1370.10">
    <property type="entry name" value="K Homology domain, type 1"/>
    <property type="match status" value="1"/>
</dbReference>
<gene>
    <name evidence="7 9" type="primary">pnp</name>
    <name evidence="9" type="ORF">GO621_04800</name>
</gene>
<feature type="domain" description="S1 motif" evidence="8">
    <location>
        <begin position="629"/>
        <end position="697"/>
    </location>
</feature>
<dbReference type="CDD" id="cd02393">
    <property type="entry name" value="KH-I_PNPase"/>
    <property type="match status" value="1"/>
</dbReference>
<keyword evidence="3 7" id="KW-0808">Transferase</keyword>
<dbReference type="HAMAP" id="MF_01595">
    <property type="entry name" value="PNPase"/>
    <property type="match status" value="1"/>
</dbReference>
<dbReference type="GO" id="GO:0006402">
    <property type="term" value="P:mRNA catabolic process"/>
    <property type="evidence" value="ECO:0007669"/>
    <property type="project" value="UniProtKB-UniRule"/>
</dbReference>
<dbReference type="PANTHER" id="PTHR11252:SF0">
    <property type="entry name" value="POLYRIBONUCLEOTIDE NUCLEOTIDYLTRANSFERASE 1, MITOCHONDRIAL"/>
    <property type="match status" value="1"/>
</dbReference>
<feature type="binding site" evidence="7">
    <location>
        <position position="490"/>
    </location>
    <ligand>
        <name>Mg(2+)</name>
        <dbReference type="ChEBI" id="CHEBI:18420"/>
    </ligand>
</feature>
<evidence type="ECO:0000259" key="8">
    <source>
        <dbReference type="PROSITE" id="PS50126"/>
    </source>
</evidence>
<dbReference type="SMART" id="SM00316">
    <property type="entry name" value="S1"/>
    <property type="match status" value="1"/>
</dbReference>
<dbReference type="PANTHER" id="PTHR11252">
    <property type="entry name" value="POLYRIBONUCLEOTIDE NUCLEOTIDYLTRANSFERASE"/>
    <property type="match status" value="1"/>
</dbReference>
<dbReference type="GO" id="GO:0000287">
    <property type="term" value="F:magnesium ion binding"/>
    <property type="evidence" value="ECO:0007669"/>
    <property type="project" value="UniProtKB-UniRule"/>
</dbReference>
<dbReference type="Proteomes" id="UP000462014">
    <property type="component" value="Unassembled WGS sequence"/>
</dbReference>
<comment type="similarity">
    <text evidence="1 7">Belongs to the polyribonucleotide nucleotidyltransferase family.</text>
</comment>
<keyword evidence="2 7" id="KW-0963">Cytoplasm</keyword>
<dbReference type="InterPro" id="IPR020568">
    <property type="entry name" value="Ribosomal_Su5_D2-typ_SF"/>
</dbReference>
<dbReference type="InterPro" id="IPR012340">
    <property type="entry name" value="NA-bd_OB-fold"/>
</dbReference>
<keyword evidence="4 7" id="KW-0548">Nucleotidyltransferase</keyword>
<dbReference type="Gene3D" id="3.30.230.70">
    <property type="entry name" value="GHMP Kinase, N-terminal domain"/>
    <property type="match status" value="2"/>
</dbReference>
<evidence type="ECO:0000256" key="6">
    <source>
        <dbReference type="ARBA" id="ARBA00022884"/>
    </source>
</evidence>
<dbReference type="SUPFAM" id="SSF55666">
    <property type="entry name" value="Ribonuclease PH domain 2-like"/>
    <property type="match status" value="2"/>
</dbReference>
<dbReference type="InterPro" id="IPR004088">
    <property type="entry name" value="KH_dom_type_1"/>
</dbReference>
<dbReference type="GO" id="GO:0003723">
    <property type="term" value="F:RNA binding"/>
    <property type="evidence" value="ECO:0007669"/>
    <property type="project" value="UniProtKB-UniRule"/>
</dbReference>
<dbReference type="InterPro" id="IPR004087">
    <property type="entry name" value="KH_dom"/>
</dbReference>
<dbReference type="PROSITE" id="PS50126">
    <property type="entry name" value="S1"/>
    <property type="match status" value="1"/>
</dbReference>
<keyword evidence="10" id="KW-1185">Reference proteome</keyword>
<dbReference type="AlphaFoldDB" id="A0A7K1SU57"/>
<dbReference type="Pfam" id="PF00013">
    <property type="entry name" value="KH_1"/>
    <property type="match status" value="1"/>
</dbReference>
<comment type="function">
    <text evidence="7">Involved in mRNA degradation. Catalyzes the phosphorolysis of single-stranded polyribonucleotides processively in the 3'- to 5'-direction.</text>
</comment>
<dbReference type="Gene3D" id="2.40.50.140">
    <property type="entry name" value="Nucleic acid-binding proteins"/>
    <property type="match status" value="1"/>
</dbReference>
<dbReference type="CDD" id="cd04472">
    <property type="entry name" value="S1_PNPase"/>
    <property type="match status" value="1"/>
</dbReference>
<dbReference type="InterPro" id="IPR015848">
    <property type="entry name" value="PNPase_PH_RNA-bd_bac/org-type"/>
</dbReference>
<dbReference type="InterPro" id="IPR036612">
    <property type="entry name" value="KH_dom_type_1_sf"/>
</dbReference>
<dbReference type="NCBIfam" id="TIGR03591">
    <property type="entry name" value="polynuc_phos"/>
    <property type="match status" value="1"/>
</dbReference>
<dbReference type="CDD" id="cd11363">
    <property type="entry name" value="RNase_PH_PNPase_1"/>
    <property type="match status" value="1"/>
</dbReference>
<sequence length="710" mass="77262">MNVIKKTIDLGDGRIVEIETGKLAKQADGSVVVKMGDTMLLATVVSSKEAKEGVDFLPLSVDYQEKYAATGRIPGGFLRREARLSDYEVLISRLVDRALRPLFPSDYHADTQVMISLISADKNVMPDCLAGLAASAAIAVSDIPFNGPISEVRVAKIDGTLVINPTLSDLQKATLEFMVAGSATDIVMVEGEANEIAEAEMVEAISFAHEAIKKQVAVQVELGEEVGKTDKRIYNHEHSNLELREVVFAATYDKAYAVAAAASGKDDRSEDFKQIRDEFIASMGENPDPVQVALAKKYFHDVQYDAVRNLVLNEGKRLDGRSTTQIRPIWSEVSYLPAAHGSAVFTRGETQSLTSVTLGSKTDEQMIDGAFINGYSKFLLHYNFPGFSTGEVRPNRGAGRREIGHGNLAMRSLRKVLPGLEQNPYTIRVVSDILESNGSSSMATVCAGTLALMDAGIKLTAPVSGIAMGLITDEATGKYAILSDILGDEDHLGDMDFKVTGTEKGIVACQMDLKINGLSNEVLIKALDQAKEGRLHILNEMKKTLAQPREDYKPHAPRIVSMTIDKEFIGAIIGPGGKIIQEMQRETGATIAIEEVDNQGIIEIFADNKAAIDAAVSRIRAIVAKPEVGETYEGKVKTIMPFGAFVEIMPGKDGLLHISEIDWKRYETMDGIFEVGEIVKVKLLEVDKQGKLKLSRKALLPRPPKPEAVQ</sequence>
<dbReference type="Pfam" id="PF03725">
    <property type="entry name" value="RNase_PH_C"/>
    <property type="match status" value="1"/>
</dbReference>
<evidence type="ECO:0000256" key="1">
    <source>
        <dbReference type="ARBA" id="ARBA00007404"/>
    </source>
</evidence>
<keyword evidence="7" id="KW-0479">Metal-binding</keyword>
<dbReference type="SMART" id="SM00322">
    <property type="entry name" value="KH"/>
    <property type="match status" value="1"/>
</dbReference>
<evidence type="ECO:0000313" key="9">
    <source>
        <dbReference type="EMBL" id="MVN20851.1"/>
    </source>
</evidence>
<organism evidence="9 10">
    <name type="scientific">Mucilaginibacter arboris</name>
    <dbReference type="NCBI Taxonomy" id="2682090"/>
    <lineage>
        <taxon>Bacteria</taxon>
        <taxon>Pseudomonadati</taxon>
        <taxon>Bacteroidota</taxon>
        <taxon>Sphingobacteriia</taxon>
        <taxon>Sphingobacteriales</taxon>
        <taxon>Sphingobacteriaceae</taxon>
        <taxon>Mucilaginibacter</taxon>
    </lineage>
</organism>
<feature type="binding site" evidence="7">
    <location>
        <position position="496"/>
    </location>
    <ligand>
        <name>Mg(2+)</name>
        <dbReference type="ChEBI" id="CHEBI:18420"/>
    </ligand>
</feature>
<dbReference type="FunFam" id="3.30.1370.10:FF:000001">
    <property type="entry name" value="Polyribonucleotide nucleotidyltransferase"/>
    <property type="match status" value="1"/>
</dbReference>
<dbReference type="SUPFAM" id="SSF50249">
    <property type="entry name" value="Nucleic acid-binding proteins"/>
    <property type="match status" value="1"/>
</dbReference>
<dbReference type="InterPro" id="IPR001247">
    <property type="entry name" value="ExoRNase_PH_dom1"/>
</dbReference>
<dbReference type="PIRSF" id="PIRSF005499">
    <property type="entry name" value="PNPase"/>
    <property type="match status" value="1"/>
</dbReference>
<dbReference type="Pfam" id="PF00575">
    <property type="entry name" value="S1"/>
    <property type="match status" value="1"/>
</dbReference>
<dbReference type="SUPFAM" id="SSF54791">
    <property type="entry name" value="Eukaryotic type KH-domain (KH-domain type I)"/>
    <property type="match status" value="1"/>
</dbReference>
<evidence type="ECO:0000256" key="5">
    <source>
        <dbReference type="ARBA" id="ARBA00022842"/>
    </source>
</evidence>
<evidence type="ECO:0000313" key="10">
    <source>
        <dbReference type="Proteomes" id="UP000462014"/>
    </source>
</evidence>
<dbReference type="InterPro" id="IPR003029">
    <property type="entry name" value="S1_domain"/>
</dbReference>
<dbReference type="GO" id="GO:0006396">
    <property type="term" value="P:RNA processing"/>
    <property type="evidence" value="ECO:0007669"/>
    <property type="project" value="InterPro"/>
</dbReference>
<comment type="catalytic activity">
    <reaction evidence="7">
        <text>RNA(n+1) + phosphate = RNA(n) + a ribonucleoside 5'-diphosphate</text>
        <dbReference type="Rhea" id="RHEA:22096"/>
        <dbReference type="Rhea" id="RHEA-COMP:14527"/>
        <dbReference type="Rhea" id="RHEA-COMP:17342"/>
        <dbReference type="ChEBI" id="CHEBI:43474"/>
        <dbReference type="ChEBI" id="CHEBI:57930"/>
        <dbReference type="ChEBI" id="CHEBI:140395"/>
        <dbReference type="EC" id="2.7.7.8"/>
    </reaction>
</comment>
<name>A0A7K1SU57_9SPHI</name>
<dbReference type="CDD" id="cd11364">
    <property type="entry name" value="RNase_PH_PNPase_2"/>
    <property type="match status" value="1"/>
</dbReference>
<dbReference type="Pfam" id="PF03726">
    <property type="entry name" value="PNPase"/>
    <property type="match status" value="1"/>
</dbReference>
<dbReference type="EMBL" id="WPIK01000004">
    <property type="protein sequence ID" value="MVN20851.1"/>
    <property type="molecule type" value="Genomic_DNA"/>
</dbReference>
<evidence type="ECO:0000256" key="4">
    <source>
        <dbReference type="ARBA" id="ARBA00022695"/>
    </source>
</evidence>
<dbReference type="InterPro" id="IPR036345">
    <property type="entry name" value="ExoRNase_PH_dom2_sf"/>
</dbReference>
<dbReference type="FunFam" id="3.30.230.70:FF:000001">
    <property type="entry name" value="Polyribonucleotide nucleotidyltransferase"/>
    <property type="match status" value="1"/>
</dbReference>
<dbReference type="InterPro" id="IPR015847">
    <property type="entry name" value="ExoRNase_PH_dom2"/>
</dbReference>
<dbReference type="GO" id="GO:0000175">
    <property type="term" value="F:3'-5'-RNA exonuclease activity"/>
    <property type="evidence" value="ECO:0007669"/>
    <property type="project" value="TreeGrafter"/>
</dbReference>
<evidence type="ECO:0000256" key="2">
    <source>
        <dbReference type="ARBA" id="ARBA00022490"/>
    </source>
</evidence>
<reference evidence="9 10" key="1">
    <citation type="submission" date="2019-12" db="EMBL/GenBank/DDBJ databases">
        <title>Mucilaginibacter sp. HMF7410 genome sequencing and assembly.</title>
        <authorList>
            <person name="Kang H."/>
            <person name="Cha I."/>
            <person name="Kim H."/>
            <person name="Joh K."/>
        </authorList>
    </citation>
    <scope>NUCLEOTIDE SEQUENCE [LARGE SCALE GENOMIC DNA]</scope>
    <source>
        <strain evidence="9 10">HMF7410</strain>
    </source>
</reference>
<evidence type="ECO:0000256" key="3">
    <source>
        <dbReference type="ARBA" id="ARBA00022679"/>
    </source>
</evidence>
<dbReference type="GO" id="GO:0004654">
    <property type="term" value="F:polyribonucleotide nucleotidyltransferase activity"/>
    <property type="evidence" value="ECO:0007669"/>
    <property type="project" value="UniProtKB-UniRule"/>
</dbReference>
<dbReference type="Pfam" id="PF01138">
    <property type="entry name" value="RNase_PH"/>
    <property type="match status" value="2"/>
</dbReference>
<dbReference type="InterPro" id="IPR012162">
    <property type="entry name" value="PNPase"/>
</dbReference>
<proteinExistence type="inferred from homology"/>
<dbReference type="PROSITE" id="PS50084">
    <property type="entry name" value="KH_TYPE_1"/>
    <property type="match status" value="1"/>
</dbReference>
<dbReference type="SUPFAM" id="SSF54211">
    <property type="entry name" value="Ribosomal protein S5 domain 2-like"/>
    <property type="match status" value="2"/>
</dbReference>
<comment type="caution">
    <text evidence="9">The sequence shown here is derived from an EMBL/GenBank/DDBJ whole genome shotgun (WGS) entry which is preliminary data.</text>
</comment>
<dbReference type="InterPro" id="IPR027408">
    <property type="entry name" value="PNPase/RNase_PH_dom_sf"/>
</dbReference>
<comment type="subcellular location">
    <subcellularLocation>
        <location evidence="7">Cytoplasm</location>
    </subcellularLocation>
</comment>
<keyword evidence="5 7" id="KW-0460">Magnesium</keyword>
<keyword evidence="6 7" id="KW-0694">RNA-binding</keyword>
<accession>A0A7K1SU57</accession>
<evidence type="ECO:0000256" key="7">
    <source>
        <dbReference type="HAMAP-Rule" id="MF_01595"/>
    </source>
</evidence>
<dbReference type="GO" id="GO:0005829">
    <property type="term" value="C:cytosol"/>
    <property type="evidence" value="ECO:0007669"/>
    <property type="project" value="TreeGrafter"/>
</dbReference>
<dbReference type="RefSeq" id="WP_157564714.1">
    <property type="nucleotide sequence ID" value="NZ_WPIK01000004.1"/>
</dbReference>
<protein>
    <recommendedName>
        <fullName evidence="7">Polyribonucleotide nucleotidyltransferase</fullName>
        <ecNumber evidence="7">2.7.7.8</ecNumber>
    </recommendedName>
    <alternativeName>
        <fullName evidence="7">Polynucleotide phosphorylase</fullName>
        <shortName evidence="7">PNPase</shortName>
    </alternativeName>
</protein>
<comment type="cofactor">
    <cofactor evidence="7">
        <name>Mg(2+)</name>
        <dbReference type="ChEBI" id="CHEBI:18420"/>
    </cofactor>
</comment>
<dbReference type="FunFam" id="2.40.50.140:FF:000189">
    <property type="entry name" value="Polyribonucleotide nucleotidyltransferase, putative"/>
    <property type="match status" value="1"/>
</dbReference>
<dbReference type="EC" id="2.7.7.8" evidence="7"/>